<sequence>MICMYPYIGTSVSILPPMVRPDQSKALCHALYNNPIP</sequence>
<dbReference type="AlphaFoldDB" id="D5AB42"/>
<reference evidence="1" key="1">
    <citation type="submission" date="2010-04" db="EMBL/GenBank/DDBJ databases">
        <authorList>
            <person name="Reid K.E."/>
            <person name="Liao N."/>
            <person name="Chan S."/>
            <person name="Docking R."/>
            <person name="Taylor G."/>
            <person name="Moore R."/>
            <person name="Mayo M."/>
            <person name="Munro S."/>
            <person name="King J."/>
            <person name="Yanchuk A."/>
            <person name="Holt R."/>
            <person name="Jones S."/>
            <person name="Marra M."/>
            <person name="Ritland C.E."/>
            <person name="Ritland K."/>
            <person name="Bohlmann J."/>
        </authorList>
    </citation>
    <scope>NUCLEOTIDE SEQUENCE</scope>
    <source>
        <tissue evidence="1">Bud</tissue>
    </source>
</reference>
<organism evidence="1">
    <name type="scientific">Picea sitchensis</name>
    <name type="common">Sitka spruce</name>
    <name type="synonym">Pinus sitchensis</name>
    <dbReference type="NCBI Taxonomy" id="3332"/>
    <lineage>
        <taxon>Eukaryota</taxon>
        <taxon>Viridiplantae</taxon>
        <taxon>Streptophyta</taxon>
        <taxon>Embryophyta</taxon>
        <taxon>Tracheophyta</taxon>
        <taxon>Spermatophyta</taxon>
        <taxon>Pinopsida</taxon>
        <taxon>Pinidae</taxon>
        <taxon>Conifers I</taxon>
        <taxon>Pinales</taxon>
        <taxon>Pinaceae</taxon>
        <taxon>Picea</taxon>
    </lineage>
</organism>
<dbReference type="EMBL" id="BT123441">
    <property type="protein sequence ID" value="ADE76761.1"/>
    <property type="molecule type" value="mRNA"/>
</dbReference>
<evidence type="ECO:0000313" key="1">
    <source>
        <dbReference type="EMBL" id="ADE76761.1"/>
    </source>
</evidence>
<name>D5AB42_PICSI</name>
<accession>D5AB42</accession>
<protein>
    <submittedName>
        <fullName evidence="1">Uncharacterized protein</fullName>
    </submittedName>
</protein>
<proteinExistence type="evidence at transcript level"/>